<organism evidence="1 2">
    <name type="scientific">Dreissena polymorpha</name>
    <name type="common">Zebra mussel</name>
    <name type="synonym">Mytilus polymorpha</name>
    <dbReference type="NCBI Taxonomy" id="45954"/>
    <lineage>
        <taxon>Eukaryota</taxon>
        <taxon>Metazoa</taxon>
        <taxon>Spiralia</taxon>
        <taxon>Lophotrochozoa</taxon>
        <taxon>Mollusca</taxon>
        <taxon>Bivalvia</taxon>
        <taxon>Autobranchia</taxon>
        <taxon>Heteroconchia</taxon>
        <taxon>Euheterodonta</taxon>
        <taxon>Imparidentia</taxon>
        <taxon>Neoheterodontei</taxon>
        <taxon>Myida</taxon>
        <taxon>Dreissenoidea</taxon>
        <taxon>Dreissenidae</taxon>
        <taxon>Dreissena</taxon>
    </lineage>
</organism>
<keyword evidence="2" id="KW-1185">Reference proteome</keyword>
<evidence type="ECO:0000313" key="2">
    <source>
        <dbReference type="Proteomes" id="UP000828390"/>
    </source>
</evidence>
<dbReference type="AlphaFoldDB" id="A0A9D4R5M2"/>
<reference evidence="1" key="1">
    <citation type="journal article" date="2019" name="bioRxiv">
        <title>The Genome of the Zebra Mussel, Dreissena polymorpha: A Resource for Invasive Species Research.</title>
        <authorList>
            <person name="McCartney M.A."/>
            <person name="Auch B."/>
            <person name="Kono T."/>
            <person name="Mallez S."/>
            <person name="Zhang Y."/>
            <person name="Obille A."/>
            <person name="Becker A."/>
            <person name="Abrahante J.E."/>
            <person name="Garbe J."/>
            <person name="Badalamenti J.P."/>
            <person name="Herman A."/>
            <person name="Mangelson H."/>
            <person name="Liachko I."/>
            <person name="Sullivan S."/>
            <person name="Sone E.D."/>
            <person name="Koren S."/>
            <person name="Silverstein K.A.T."/>
            <person name="Beckman K.B."/>
            <person name="Gohl D.M."/>
        </authorList>
    </citation>
    <scope>NUCLEOTIDE SEQUENCE</scope>
    <source>
        <strain evidence="1">Duluth1</strain>
        <tissue evidence="1">Whole animal</tissue>
    </source>
</reference>
<accession>A0A9D4R5M2</accession>
<reference evidence="1" key="2">
    <citation type="submission" date="2020-11" db="EMBL/GenBank/DDBJ databases">
        <authorList>
            <person name="McCartney M.A."/>
            <person name="Auch B."/>
            <person name="Kono T."/>
            <person name="Mallez S."/>
            <person name="Becker A."/>
            <person name="Gohl D.M."/>
            <person name="Silverstein K.A.T."/>
            <person name="Koren S."/>
            <person name="Bechman K.B."/>
            <person name="Herman A."/>
            <person name="Abrahante J.E."/>
            <person name="Garbe J."/>
        </authorList>
    </citation>
    <scope>NUCLEOTIDE SEQUENCE</scope>
    <source>
        <strain evidence="1">Duluth1</strain>
        <tissue evidence="1">Whole animal</tissue>
    </source>
</reference>
<dbReference type="EMBL" id="JAIWYP010000003">
    <property type="protein sequence ID" value="KAH3855133.1"/>
    <property type="molecule type" value="Genomic_DNA"/>
</dbReference>
<name>A0A9D4R5M2_DREPO</name>
<evidence type="ECO:0000313" key="1">
    <source>
        <dbReference type="EMBL" id="KAH3855133.1"/>
    </source>
</evidence>
<comment type="caution">
    <text evidence="1">The sequence shown here is derived from an EMBL/GenBank/DDBJ whole genome shotgun (WGS) entry which is preliminary data.</text>
</comment>
<proteinExistence type="predicted"/>
<dbReference type="Proteomes" id="UP000828390">
    <property type="component" value="Unassembled WGS sequence"/>
</dbReference>
<gene>
    <name evidence="1" type="ORF">DPMN_097694</name>
</gene>
<sequence>MTEIVCESKERQLCVEIDGAPLPTEMYPAVACLLHQRLAGKKSMPLDLTTCLVTKPATSNRAPCEPRT</sequence>
<protein>
    <submittedName>
        <fullName evidence="1">Uncharacterized protein</fullName>
    </submittedName>
</protein>